<dbReference type="AlphaFoldDB" id="A0A1H2YRM7"/>
<dbReference type="Proteomes" id="UP000199592">
    <property type="component" value="Unassembled WGS sequence"/>
</dbReference>
<name>A0A1H2YRM7_9FLAO</name>
<dbReference type="PANTHER" id="PTHR45947:SF3">
    <property type="entry name" value="SULFOQUINOVOSYL TRANSFERASE SQD2"/>
    <property type="match status" value="1"/>
</dbReference>
<keyword evidence="4" id="KW-1185">Reference proteome</keyword>
<dbReference type="EMBL" id="FNMY01000006">
    <property type="protein sequence ID" value="SDX07468.1"/>
    <property type="molecule type" value="Genomic_DNA"/>
</dbReference>
<evidence type="ECO:0000259" key="1">
    <source>
        <dbReference type="Pfam" id="PF00534"/>
    </source>
</evidence>
<accession>A0A1H2YRM7</accession>
<protein>
    <submittedName>
        <fullName evidence="3">Glycosyltransferase involved in cell wall bisynthesis</fullName>
    </submittedName>
</protein>
<dbReference type="Gene3D" id="3.40.50.2000">
    <property type="entry name" value="Glycogen Phosphorylase B"/>
    <property type="match status" value="2"/>
</dbReference>
<evidence type="ECO:0000313" key="3">
    <source>
        <dbReference type="EMBL" id="SDX07468.1"/>
    </source>
</evidence>
<reference evidence="4" key="1">
    <citation type="submission" date="2016-10" db="EMBL/GenBank/DDBJ databases">
        <authorList>
            <person name="Varghese N."/>
            <person name="Submissions S."/>
        </authorList>
    </citation>
    <scope>NUCLEOTIDE SEQUENCE [LARGE SCALE GENOMIC DNA]</scope>
    <source>
        <strain evidence="4">DSM 25030</strain>
    </source>
</reference>
<feature type="domain" description="Glycosyl transferase family 1" evidence="1">
    <location>
        <begin position="191"/>
        <end position="356"/>
    </location>
</feature>
<gene>
    <name evidence="3" type="ORF">SAMN04487892_3169</name>
</gene>
<dbReference type="SUPFAM" id="SSF53756">
    <property type="entry name" value="UDP-Glycosyltransferase/glycogen phosphorylase"/>
    <property type="match status" value="1"/>
</dbReference>
<dbReference type="InterPro" id="IPR001296">
    <property type="entry name" value="Glyco_trans_1"/>
</dbReference>
<dbReference type="STRING" id="1073328.SAMN05216294_3094"/>
<dbReference type="RefSeq" id="WP_090298658.1">
    <property type="nucleotide sequence ID" value="NZ_FNKI01000005.1"/>
</dbReference>
<feature type="domain" description="Glycosyltransferase subfamily 4-like N-terminal" evidence="2">
    <location>
        <begin position="21"/>
        <end position="155"/>
    </location>
</feature>
<dbReference type="CDD" id="cd03808">
    <property type="entry name" value="GT4_CapM-like"/>
    <property type="match status" value="1"/>
</dbReference>
<dbReference type="InterPro" id="IPR028098">
    <property type="entry name" value="Glyco_trans_4-like_N"/>
</dbReference>
<evidence type="ECO:0000313" key="4">
    <source>
        <dbReference type="Proteomes" id="UP000199592"/>
    </source>
</evidence>
<evidence type="ECO:0000259" key="2">
    <source>
        <dbReference type="Pfam" id="PF13477"/>
    </source>
</evidence>
<dbReference type="InterPro" id="IPR050194">
    <property type="entry name" value="Glycosyltransferase_grp1"/>
</dbReference>
<dbReference type="GO" id="GO:0016757">
    <property type="term" value="F:glycosyltransferase activity"/>
    <property type="evidence" value="ECO:0007669"/>
    <property type="project" value="InterPro"/>
</dbReference>
<dbReference type="OrthoDB" id="9790710at2"/>
<dbReference type="Pfam" id="PF00534">
    <property type="entry name" value="Glycos_transf_1"/>
    <property type="match status" value="1"/>
</dbReference>
<organism evidence="3 4">
    <name type="scientific">Flagellimonas zhangzhouensis</name>
    <dbReference type="NCBI Taxonomy" id="1073328"/>
    <lineage>
        <taxon>Bacteria</taxon>
        <taxon>Pseudomonadati</taxon>
        <taxon>Bacteroidota</taxon>
        <taxon>Flavobacteriia</taxon>
        <taxon>Flavobacteriales</taxon>
        <taxon>Flavobacteriaceae</taxon>
        <taxon>Flagellimonas</taxon>
    </lineage>
</organism>
<dbReference type="PANTHER" id="PTHR45947">
    <property type="entry name" value="SULFOQUINOVOSYL TRANSFERASE SQD2"/>
    <property type="match status" value="1"/>
</dbReference>
<dbReference type="Pfam" id="PF13477">
    <property type="entry name" value="Glyco_trans_4_2"/>
    <property type="match status" value="1"/>
</dbReference>
<sequence length="380" mass="42646">MAKLKVLIICSVSYSLINFRKDFIEELVQSGYEVWCAGPDFSKDISDKVKAMGAHPVDFNLQRKGLNPLKDFKSVGELKKILKDIEVDFVFAYTIKPVIYGAFAAQQLNLKIFSLITGLGFTFSGVSLKAKLLGQVSKLLYKLALRKNNVAIFQNVDDQTLFSDQGILPKGQKSYVVNGSGINLDRFEFKEPDEFNKGDRPLNFILIGRLMIEKGIELYLDTAEAIHEKKGNAIFHVVGNPPEHLTELEARLKNLNHKGVIVYHGVQMDVRPYLKAADIFVLPTFYREGVPRSILEALSVGMPIITTKTPGCRETVIESKNGFIIPPKQLPPLIEAASYFLENPDKIEVMGRESRKLAEQKFDVRLVNADLLNIIKQNTA</sequence>
<proteinExistence type="predicted"/>
<keyword evidence="3" id="KW-0808">Transferase</keyword>